<gene>
    <name evidence="1" type="ORF">LCGC14_3059320</name>
</gene>
<reference evidence="1" key="1">
    <citation type="journal article" date="2015" name="Nature">
        <title>Complex archaea that bridge the gap between prokaryotes and eukaryotes.</title>
        <authorList>
            <person name="Spang A."/>
            <person name="Saw J.H."/>
            <person name="Jorgensen S.L."/>
            <person name="Zaremba-Niedzwiedzka K."/>
            <person name="Martijn J."/>
            <person name="Lind A.E."/>
            <person name="van Eijk R."/>
            <person name="Schleper C."/>
            <person name="Guy L."/>
            <person name="Ettema T.J."/>
        </authorList>
    </citation>
    <scope>NUCLEOTIDE SEQUENCE</scope>
</reference>
<name>A0A0F8WJB7_9ZZZZ</name>
<proteinExistence type="predicted"/>
<comment type="caution">
    <text evidence="1">The sequence shown here is derived from an EMBL/GenBank/DDBJ whole genome shotgun (WGS) entry which is preliminary data.</text>
</comment>
<dbReference type="EMBL" id="LAZR01064731">
    <property type="protein sequence ID" value="KKK56957.1"/>
    <property type="molecule type" value="Genomic_DNA"/>
</dbReference>
<organism evidence="1">
    <name type="scientific">marine sediment metagenome</name>
    <dbReference type="NCBI Taxonomy" id="412755"/>
    <lineage>
        <taxon>unclassified sequences</taxon>
        <taxon>metagenomes</taxon>
        <taxon>ecological metagenomes</taxon>
    </lineage>
</organism>
<evidence type="ECO:0000313" key="1">
    <source>
        <dbReference type="EMBL" id="KKK56957.1"/>
    </source>
</evidence>
<feature type="non-terminal residue" evidence="1">
    <location>
        <position position="249"/>
    </location>
</feature>
<accession>A0A0F8WJB7</accession>
<sequence>MVSDNAPSGVGIFSCDGFNALYIIFGGTDAADETINFQVLGYRNTAGPATGGTDYVPQIVAKGTATLGTMTYDTTDLGAAANLFADTIVTTIAYGVTHVYSPADNTVARLIADVAEFSHFKVEVDRGTAATSDVFFDGTTVLPANQVVNIDVPALNIGNVGLLDVNENEIDPSGGGISNIAAAAGQMLAATGVVRKDTPALPEAVADGDWVAAQANALGEMRVTDDNLRVGSTAPVVDSYTTVAVDLAA</sequence>
<protein>
    <submittedName>
        <fullName evidence="1">Uncharacterized protein</fullName>
    </submittedName>
</protein>
<dbReference type="AlphaFoldDB" id="A0A0F8WJB7"/>